<organism evidence="19 20">
    <name type="scientific">Wolfiporia cocos (strain MD-104)</name>
    <name type="common">Brown rot fungus</name>
    <dbReference type="NCBI Taxonomy" id="742152"/>
    <lineage>
        <taxon>Eukaryota</taxon>
        <taxon>Fungi</taxon>
        <taxon>Dikarya</taxon>
        <taxon>Basidiomycota</taxon>
        <taxon>Agaricomycotina</taxon>
        <taxon>Agaricomycetes</taxon>
        <taxon>Polyporales</taxon>
        <taxon>Phaeolaceae</taxon>
        <taxon>Wolfiporia</taxon>
    </lineage>
</organism>
<keyword evidence="13 16" id="KW-0408">Iron</keyword>
<name>A0A2H3JEH8_WOLCO</name>
<dbReference type="GO" id="GO:0004497">
    <property type="term" value="F:monooxygenase activity"/>
    <property type="evidence" value="ECO:0007669"/>
    <property type="project" value="UniProtKB-KW"/>
</dbReference>
<evidence type="ECO:0000256" key="4">
    <source>
        <dbReference type="ARBA" id="ARBA00005179"/>
    </source>
</evidence>
<keyword evidence="9" id="KW-0256">Endoplasmic reticulum</keyword>
<evidence type="ECO:0000256" key="17">
    <source>
        <dbReference type="RuleBase" id="RU000461"/>
    </source>
</evidence>
<dbReference type="InterPro" id="IPR002401">
    <property type="entry name" value="Cyt_P450_E_grp-I"/>
</dbReference>
<evidence type="ECO:0000256" key="11">
    <source>
        <dbReference type="ARBA" id="ARBA00022989"/>
    </source>
</evidence>
<evidence type="ECO:0000256" key="7">
    <source>
        <dbReference type="ARBA" id="ARBA00022692"/>
    </source>
</evidence>
<keyword evidence="20" id="KW-1185">Reference proteome</keyword>
<evidence type="ECO:0000256" key="5">
    <source>
        <dbReference type="ARBA" id="ARBA00010617"/>
    </source>
</evidence>
<evidence type="ECO:0000256" key="9">
    <source>
        <dbReference type="ARBA" id="ARBA00022824"/>
    </source>
</evidence>
<accession>A0A2H3JEH8</accession>
<dbReference type="PANTHER" id="PTHR46300:SF2">
    <property type="entry name" value="CYTOCHROME P450 MONOOXYGENASE ALNH-RELATED"/>
    <property type="match status" value="1"/>
</dbReference>
<evidence type="ECO:0000256" key="8">
    <source>
        <dbReference type="ARBA" id="ARBA00022723"/>
    </source>
</evidence>
<comment type="pathway">
    <text evidence="4">Secondary metabolite biosynthesis.</text>
</comment>
<dbReference type="CDD" id="cd11065">
    <property type="entry name" value="CYP64-like"/>
    <property type="match status" value="1"/>
</dbReference>
<reference evidence="19 20" key="1">
    <citation type="journal article" date="2012" name="Science">
        <title>The Paleozoic origin of enzymatic lignin decomposition reconstructed from 31 fungal genomes.</title>
        <authorList>
            <person name="Floudas D."/>
            <person name="Binder M."/>
            <person name="Riley R."/>
            <person name="Barry K."/>
            <person name="Blanchette R.A."/>
            <person name="Henrissat B."/>
            <person name="Martinez A.T."/>
            <person name="Otillar R."/>
            <person name="Spatafora J.W."/>
            <person name="Yadav J.S."/>
            <person name="Aerts A."/>
            <person name="Benoit I."/>
            <person name="Boyd A."/>
            <person name="Carlson A."/>
            <person name="Copeland A."/>
            <person name="Coutinho P.M."/>
            <person name="de Vries R.P."/>
            <person name="Ferreira P."/>
            <person name="Findley K."/>
            <person name="Foster B."/>
            <person name="Gaskell J."/>
            <person name="Glotzer D."/>
            <person name="Gorecki P."/>
            <person name="Heitman J."/>
            <person name="Hesse C."/>
            <person name="Hori C."/>
            <person name="Igarashi K."/>
            <person name="Jurgens J.A."/>
            <person name="Kallen N."/>
            <person name="Kersten P."/>
            <person name="Kohler A."/>
            <person name="Kuees U."/>
            <person name="Kumar T.K.A."/>
            <person name="Kuo A."/>
            <person name="LaButti K."/>
            <person name="Larrondo L.F."/>
            <person name="Lindquist E."/>
            <person name="Ling A."/>
            <person name="Lombard V."/>
            <person name="Lucas S."/>
            <person name="Lundell T."/>
            <person name="Martin R."/>
            <person name="McLaughlin D.J."/>
            <person name="Morgenstern I."/>
            <person name="Morin E."/>
            <person name="Murat C."/>
            <person name="Nagy L.G."/>
            <person name="Nolan M."/>
            <person name="Ohm R.A."/>
            <person name="Patyshakuliyeva A."/>
            <person name="Rokas A."/>
            <person name="Ruiz-Duenas F.J."/>
            <person name="Sabat G."/>
            <person name="Salamov A."/>
            <person name="Samejima M."/>
            <person name="Schmutz J."/>
            <person name="Slot J.C."/>
            <person name="St John F."/>
            <person name="Stenlid J."/>
            <person name="Sun H."/>
            <person name="Sun S."/>
            <person name="Syed K."/>
            <person name="Tsang A."/>
            <person name="Wiebenga A."/>
            <person name="Young D."/>
            <person name="Pisabarro A."/>
            <person name="Eastwood D.C."/>
            <person name="Martin F."/>
            <person name="Cullen D."/>
            <person name="Grigoriev I.V."/>
            <person name="Hibbett D.S."/>
        </authorList>
    </citation>
    <scope>NUCLEOTIDE SEQUENCE [LARGE SCALE GENOMIC DNA]</scope>
    <source>
        <strain evidence="19 20">MD-104</strain>
    </source>
</reference>
<dbReference type="Gene3D" id="1.10.630.10">
    <property type="entry name" value="Cytochrome P450"/>
    <property type="match status" value="1"/>
</dbReference>
<dbReference type="InterPro" id="IPR017972">
    <property type="entry name" value="Cyt_P450_CS"/>
</dbReference>
<dbReference type="PRINTS" id="PR00463">
    <property type="entry name" value="EP450I"/>
</dbReference>
<keyword evidence="14 17" id="KW-0503">Monooxygenase</keyword>
<sequence length="517" mass="58917">MNISDWNLQYIGCAIALFLLCLYLHRRWPGYQHSMPLPPGPSPLPLIGNVHQLPKHYLYTAFMKWANDYGGIFYLRIFQKKVIVLSSAQAVRDLLDGRSMRYSDRPQFILVQNLLGWSDSVPFLPYGEQWLMHRKWYQTAFMNKQALDGYRQPQRREVNILLRRLFEKPDEFLAHIKRFFASLVMEIAYGHTATSSDDEFIQLADLAMSATAELSNSAAALVDFIPSLRHIPTWMPGSHFKRKALKVQCLIRDMYEIPAKNVQREMALGRVRPSFLSTLLEQINATEDDASEYMTNNAKAAAAILYGAVTDTTSTTIANFIIAMLFYPEVLKKAQAEMDLVVGAGRLPNFEDRNSLPFLECVLQEVYRWLPVVPLGVPHQTTDDDEYRGYFIPRGTMIIANIQSISRDPVLFPDPEVFRPERYQEMDEATAQLANPRWMTFGFGRRICPGNKLGDSSVWLVIANIIAAFDIREAHNAIGQAITPSISFRSGLVSHPEPFQCDIRPRSARIAEMLASL</sequence>
<dbReference type="SUPFAM" id="SSF48264">
    <property type="entry name" value="Cytochrome P450"/>
    <property type="match status" value="1"/>
</dbReference>
<evidence type="ECO:0000256" key="2">
    <source>
        <dbReference type="ARBA" id="ARBA00004174"/>
    </source>
</evidence>
<comment type="subcellular location">
    <subcellularLocation>
        <location evidence="3">Endoplasmic reticulum membrane</location>
        <topology evidence="3">Peripheral membrane protein</topology>
    </subcellularLocation>
    <subcellularLocation>
        <location evidence="2">Microsome membrane</location>
        <topology evidence="2">Peripheral membrane protein</topology>
    </subcellularLocation>
</comment>
<evidence type="ECO:0000256" key="1">
    <source>
        <dbReference type="ARBA" id="ARBA00001971"/>
    </source>
</evidence>
<dbReference type="InterPro" id="IPR036396">
    <property type="entry name" value="Cyt_P450_sf"/>
</dbReference>
<proteinExistence type="inferred from homology"/>
<dbReference type="OMA" id="MNDINHF"/>
<dbReference type="OrthoDB" id="2789670at2759"/>
<keyword evidence="6 16" id="KW-0349">Heme</keyword>
<dbReference type="InterPro" id="IPR050364">
    <property type="entry name" value="Cytochrome_P450_fung"/>
</dbReference>
<dbReference type="AlphaFoldDB" id="A0A2H3JEH8"/>
<dbReference type="GO" id="GO:0016705">
    <property type="term" value="F:oxidoreductase activity, acting on paired donors, with incorporation or reduction of molecular oxygen"/>
    <property type="evidence" value="ECO:0007669"/>
    <property type="project" value="InterPro"/>
</dbReference>
<keyword evidence="11 18" id="KW-1133">Transmembrane helix</keyword>
<evidence type="ECO:0000313" key="19">
    <source>
        <dbReference type="EMBL" id="PCH34387.1"/>
    </source>
</evidence>
<keyword evidence="12 17" id="KW-0560">Oxidoreductase</keyword>
<evidence type="ECO:0000256" key="10">
    <source>
        <dbReference type="ARBA" id="ARBA00022848"/>
    </source>
</evidence>
<evidence type="ECO:0000256" key="13">
    <source>
        <dbReference type="ARBA" id="ARBA00023004"/>
    </source>
</evidence>
<dbReference type="GO" id="GO:0020037">
    <property type="term" value="F:heme binding"/>
    <property type="evidence" value="ECO:0007669"/>
    <property type="project" value="InterPro"/>
</dbReference>
<dbReference type="Proteomes" id="UP000218811">
    <property type="component" value="Unassembled WGS sequence"/>
</dbReference>
<dbReference type="EMBL" id="KB467831">
    <property type="protein sequence ID" value="PCH34387.1"/>
    <property type="molecule type" value="Genomic_DNA"/>
</dbReference>
<dbReference type="PROSITE" id="PS00086">
    <property type="entry name" value="CYTOCHROME_P450"/>
    <property type="match status" value="1"/>
</dbReference>
<evidence type="ECO:0000313" key="20">
    <source>
        <dbReference type="Proteomes" id="UP000218811"/>
    </source>
</evidence>
<evidence type="ECO:0000256" key="12">
    <source>
        <dbReference type="ARBA" id="ARBA00023002"/>
    </source>
</evidence>
<keyword evidence="7 18" id="KW-0812">Transmembrane</keyword>
<evidence type="ECO:0000256" key="16">
    <source>
        <dbReference type="PIRSR" id="PIRSR602401-1"/>
    </source>
</evidence>
<feature type="transmembrane region" description="Helical" evidence="18">
    <location>
        <begin position="6"/>
        <end position="25"/>
    </location>
</feature>
<keyword evidence="10" id="KW-0492">Microsome</keyword>
<evidence type="ECO:0000256" key="15">
    <source>
        <dbReference type="ARBA" id="ARBA00023136"/>
    </source>
</evidence>
<evidence type="ECO:0000256" key="14">
    <source>
        <dbReference type="ARBA" id="ARBA00023033"/>
    </source>
</evidence>
<dbReference type="PANTHER" id="PTHR46300">
    <property type="entry name" value="P450, PUTATIVE (EUROFUNG)-RELATED-RELATED"/>
    <property type="match status" value="1"/>
</dbReference>
<comment type="cofactor">
    <cofactor evidence="1 16">
        <name>heme</name>
        <dbReference type="ChEBI" id="CHEBI:30413"/>
    </cofactor>
</comment>
<dbReference type="STRING" id="742152.A0A2H3JEH8"/>
<dbReference type="InterPro" id="IPR001128">
    <property type="entry name" value="Cyt_P450"/>
</dbReference>
<dbReference type="GO" id="GO:0005789">
    <property type="term" value="C:endoplasmic reticulum membrane"/>
    <property type="evidence" value="ECO:0007669"/>
    <property type="project" value="UniProtKB-SubCell"/>
</dbReference>
<evidence type="ECO:0000256" key="3">
    <source>
        <dbReference type="ARBA" id="ARBA00004406"/>
    </source>
</evidence>
<keyword evidence="8 16" id="KW-0479">Metal-binding</keyword>
<evidence type="ECO:0000256" key="6">
    <source>
        <dbReference type="ARBA" id="ARBA00022617"/>
    </source>
</evidence>
<evidence type="ECO:0000256" key="18">
    <source>
        <dbReference type="SAM" id="Phobius"/>
    </source>
</evidence>
<dbReference type="Pfam" id="PF00067">
    <property type="entry name" value="p450"/>
    <property type="match status" value="1"/>
</dbReference>
<keyword evidence="15 18" id="KW-0472">Membrane</keyword>
<protein>
    <submittedName>
        <fullName evidence="19">Cytochrome P450</fullName>
    </submittedName>
</protein>
<comment type="similarity">
    <text evidence="5 17">Belongs to the cytochrome P450 family.</text>
</comment>
<feature type="binding site" description="axial binding residue" evidence="16">
    <location>
        <position position="448"/>
    </location>
    <ligand>
        <name>heme</name>
        <dbReference type="ChEBI" id="CHEBI:30413"/>
    </ligand>
    <ligandPart>
        <name>Fe</name>
        <dbReference type="ChEBI" id="CHEBI:18248"/>
    </ligandPart>
</feature>
<dbReference type="GO" id="GO:0005506">
    <property type="term" value="F:iron ion binding"/>
    <property type="evidence" value="ECO:0007669"/>
    <property type="project" value="InterPro"/>
</dbReference>
<dbReference type="FunFam" id="1.10.630.10:FF:000238">
    <property type="entry name" value="Cytochrome P450 2A6"/>
    <property type="match status" value="1"/>
</dbReference>
<gene>
    <name evidence="19" type="ORF">WOLCODRAFT_61780</name>
</gene>